<dbReference type="HOGENOM" id="CLU_2978889_0_0_1"/>
<evidence type="ECO:0000313" key="2">
    <source>
        <dbReference type="EMBL" id="CCD54715.1"/>
    </source>
</evidence>
<dbReference type="EMBL" id="FQ790351">
    <property type="protein sequence ID" value="CCD54715.1"/>
    <property type="molecule type" value="Genomic_DNA"/>
</dbReference>
<proteinExistence type="predicted"/>
<evidence type="ECO:0000313" key="3">
    <source>
        <dbReference type="Proteomes" id="UP000008177"/>
    </source>
</evidence>
<dbReference type="AlphaFoldDB" id="G2YSW7"/>
<evidence type="ECO:0000256" key="1">
    <source>
        <dbReference type="SAM" id="MobiDB-lite"/>
    </source>
</evidence>
<protein>
    <submittedName>
        <fullName evidence="2">Uncharacterized protein</fullName>
    </submittedName>
</protein>
<dbReference type="Proteomes" id="UP000008177">
    <property type="component" value="Unplaced contigs"/>
</dbReference>
<sequence>MNIQRIQSERFRAQRSSPIQTTNEEEVFRLQKGGLLVDSAQQGGARRIKKQVQGAVQG</sequence>
<feature type="region of interest" description="Disordered" evidence="1">
    <location>
        <begin position="1"/>
        <end position="22"/>
    </location>
</feature>
<organism evidence="2 3">
    <name type="scientific">Botryotinia fuckeliana (strain T4)</name>
    <name type="common">Noble rot fungus</name>
    <name type="synonym">Botrytis cinerea</name>
    <dbReference type="NCBI Taxonomy" id="999810"/>
    <lineage>
        <taxon>Eukaryota</taxon>
        <taxon>Fungi</taxon>
        <taxon>Dikarya</taxon>
        <taxon>Ascomycota</taxon>
        <taxon>Pezizomycotina</taxon>
        <taxon>Leotiomycetes</taxon>
        <taxon>Helotiales</taxon>
        <taxon>Sclerotiniaceae</taxon>
        <taxon>Botrytis</taxon>
    </lineage>
</organism>
<dbReference type="InParanoid" id="G2YSW7"/>
<reference evidence="3" key="1">
    <citation type="journal article" date="2011" name="PLoS Genet.">
        <title>Genomic analysis of the necrotrophic fungal pathogens Sclerotinia sclerotiorum and Botrytis cinerea.</title>
        <authorList>
            <person name="Amselem J."/>
            <person name="Cuomo C.A."/>
            <person name="van Kan J.A."/>
            <person name="Viaud M."/>
            <person name="Benito E.P."/>
            <person name="Couloux A."/>
            <person name="Coutinho P.M."/>
            <person name="de Vries R.P."/>
            <person name="Dyer P.S."/>
            <person name="Fillinger S."/>
            <person name="Fournier E."/>
            <person name="Gout L."/>
            <person name="Hahn M."/>
            <person name="Kohn L."/>
            <person name="Lapalu N."/>
            <person name="Plummer K.M."/>
            <person name="Pradier J.M."/>
            <person name="Quevillon E."/>
            <person name="Sharon A."/>
            <person name="Simon A."/>
            <person name="ten Have A."/>
            <person name="Tudzynski B."/>
            <person name="Tudzynski P."/>
            <person name="Wincker P."/>
            <person name="Andrew M."/>
            <person name="Anthouard V."/>
            <person name="Beever R.E."/>
            <person name="Beffa R."/>
            <person name="Benoit I."/>
            <person name="Bouzid O."/>
            <person name="Brault B."/>
            <person name="Chen Z."/>
            <person name="Choquer M."/>
            <person name="Collemare J."/>
            <person name="Cotton P."/>
            <person name="Danchin E.G."/>
            <person name="Da Silva C."/>
            <person name="Gautier A."/>
            <person name="Giraud C."/>
            <person name="Giraud T."/>
            <person name="Gonzalez C."/>
            <person name="Grossetete S."/>
            <person name="Guldener U."/>
            <person name="Henrissat B."/>
            <person name="Howlett B.J."/>
            <person name="Kodira C."/>
            <person name="Kretschmer M."/>
            <person name="Lappartient A."/>
            <person name="Leroch M."/>
            <person name="Levis C."/>
            <person name="Mauceli E."/>
            <person name="Neuveglise C."/>
            <person name="Oeser B."/>
            <person name="Pearson M."/>
            <person name="Poulain J."/>
            <person name="Poussereau N."/>
            <person name="Quesneville H."/>
            <person name="Rascle C."/>
            <person name="Schumacher J."/>
            <person name="Segurens B."/>
            <person name="Sexton A."/>
            <person name="Silva E."/>
            <person name="Sirven C."/>
            <person name="Soanes D.M."/>
            <person name="Talbot N.J."/>
            <person name="Templeton M."/>
            <person name="Yandava C."/>
            <person name="Yarden O."/>
            <person name="Zeng Q."/>
            <person name="Rollins J.A."/>
            <person name="Lebrun M.H."/>
            <person name="Dickman M."/>
        </authorList>
    </citation>
    <scope>NUCLEOTIDE SEQUENCE [LARGE SCALE GENOMIC DNA]</scope>
    <source>
        <strain evidence="3">T4</strain>
    </source>
</reference>
<name>G2YSW7_BOTF4</name>
<accession>G2YSW7</accession>
<gene>
    <name evidence="2" type="ORF">BofuT4_uP127630.1</name>
</gene>